<name>A0AAV4DUS6_9GAST</name>
<evidence type="ECO:0000313" key="1">
    <source>
        <dbReference type="EMBL" id="GFO47666.1"/>
    </source>
</evidence>
<reference evidence="1 2" key="1">
    <citation type="journal article" date="2021" name="Elife">
        <title>Chloroplast acquisition without the gene transfer in kleptoplastic sea slugs, Plakobranchus ocellatus.</title>
        <authorList>
            <person name="Maeda T."/>
            <person name="Takahashi S."/>
            <person name="Yoshida T."/>
            <person name="Shimamura S."/>
            <person name="Takaki Y."/>
            <person name="Nagai Y."/>
            <person name="Toyoda A."/>
            <person name="Suzuki Y."/>
            <person name="Arimoto A."/>
            <person name="Ishii H."/>
            <person name="Satoh N."/>
            <person name="Nishiyama T."/>
            <person name="Hasebe M."/>
            <person name="Maruyama T."/>
            <person name="Minagawa J."/>
            <person name="Obokata J."/>
            <person name="Shigenobu S."/>
        </authorList>
    </citation>
    <scope>NUCLEOTIDE SEQUENCE [LARGE SCALE GENOMIC DNA]</scope>
</reference>
<dbReference type="Proteomes" id="UP000735302">
    <property type="component" value="Unassembled WGS sequence"/>
</dbReference>
<organism evidence="1 2">
    <name type="scientific">Plakobranchus ocellatus</name>
    <dbReference type="NCBI Taxonomy" id="259542"/>
    <lineage>
        <taxon>Eukaryota</taxon>
        <taxon>Metazoa</taxon>
        <taxon>Spiralia</taxon>
        <taxon>Lophotrochozoa</taxon>
        <taxon>Mollusca</taxon>
        <taxon>Gastropoda</taxon>
        <taxon>Heterobranchia</taxon>
        <taxon>Euthyneura</taxon>
        <taxon>Panpulmonata</taxon>
        <taxon>Sacoglossa</taxon>
        <taxon>Placobranchoidea</taxon>
        <taxon>Plakobranchidae</taxon>
        <taxon>Plakobranchus</taxon>
    </lineage>
</organism>
<evidence type="ECO:0000313" key="2">
    <source>
        <dbReference type="Proteomes" id="UP000735302"/>
    </source>
</evidence>
<gene>
    <name evidence="1" type="ORF">PoB_007417100</name>
</gene>
<protein>
    <submittedName>
        <fullName evidence="1">Uncharacterized protein</fullName>
    </submittedName>
</protein>
<proteinExistence type="predicted"/>
<comment type="caution">
    <text evidence="1">The sequence shown here is derived from an EMBL/GenBank/DDBJ whole genome shotgun (WGS) entry which is preliminary data.</text>
</comment>
<accession>A0AAV4DUS6</accession>
<sequence>MKIAKKILSQPEPYTALLDYRATAHSSIGTSPARVLMGRDMKTRAPVLPGVLQPNPLREADVRAADEKTKRAYKLNYDRKHGKVGPPSAENRRSSISQFYSWGKTPRLFGIFTRSRPWIVIQLHQRGDGP</sequence>
<dbReference type="EMBL" id="BLXT01008339">
    <property type="protein sequence ID" value="GFO47666.1"/>
    <property type="molecule type" value="Genomic_DNA"/>
</dbReference>
<keyword evidence="2" id="KW-1185">Reference proteome</keyword>
<dbReference type="AlphaFoldDB" id="A0AAV4DUS6"/>